<comment type="caution">
    <text evidence="1">The sequence shown here is derived from an EMBL/GenBank/DDBJ whole genome shotgun (WGS) entry which is preliminary data.</text>
</comment>
<evidence type="ECO:0000313" key="1">
    <source>
        <dbReference type="EMBL" id="MBP1965184.1"/>
    </source>
</evidence>
<protein>
    <recommendedName>
        <fullName evidence="3">DUF5659 domain-containing protein</fullName>
    </recommendedName>
</protein>
<sequence>MRAEQDFFFCYNARLMGFLKRNGFSYICSALHEKSGNRFWLFPRSTELQAQIDCFNG</sequence>
<evidence type="ECO:0008006" key="3">
    <source>
        <dbReference type="Google" id="ProtNLM"/>
    </source>
</evidence>
<gene>
    <name evidence="1" type="ORF">J2Z65_004417</name>
</gene>
<accession>A0ABS4I503</accession>
<reference evidence="1 2" key="1">
    <citation type="submission" date="2021-03" db="EMBL/GenBank/DDBJ databases">
        <title>Genomic Encyclopedia of Type Strains, Phase IV (KMG-IV): sequencing the most valuable type-strain genomes for metagenomic binning, comparative biology and taxonomic classification.</title>
        <authorList>
            <person name="Goeker M."/>
        </authorList>
    </citation>
    <scope>NUCLEOTIDE SEQUENCE [LARGE SCALE GENOMIC DNA]</scope>
    <source>
        <strain evidence="1 2">DSM 24950</strain>
    </source>
</reference>
<evidence type="ECO:0000313" key="2">
    <source>
        <dbReference type="Proteomes" id="UP001519344"/>
    </source>
</evidence>
<proteinExistence type="predicted"/>
<name>A0ABS4I503_9BACL</name>
<dbReference type="Proteomes" id="UP001519344">
    <property type="component" value="Unassembled WGS sequence"/>
</dbReference>
<organism evidence="1 2">
    <name type="scientific">Paenibacillus aceris</name>
    <dbReference type="NCBI Taxonomy" id="869555"/>
    <lineage>
        <taxon>Bacteria</taxon>
        <taxon>Bacillati</taxon>
        <taxon>Bacillota</taxon>
        <taxon>Bacilli</taxon>
        <taxon>Bacillales</taxon>
        <taxon>Paenibacillaceae</taxon>
        <taxon>Paenibacillus</taxon>
    </lineage>
</organism>
<dbReference type="EMBL" id="JAGGKV010000012">
    <property type="protein sequence ID" value="MBP1965184.1"/>
    <property type="molecule type" value="Genomic_DNA"/>
</dbReference>
<keyword evidence="2" id="KW-1185">Reference proteome</keyword>